<evidence type="ECO:0000313" key="1">
    <source>
        <dbReference type="Proteomes" id="UP000036681"/>
    </source>
</evidence>
<protein>
    <submittedName>
        <fullName evidence="2">Helitron_like_N domain-containing protein</fullName>
    </submittedName>
</protein>
<sequence>MQKSLTRILNDYGDTLVLLMQEALYLNGSKEPMLRARPTCAEYKEMSGQGTRTPAFSRHLTEIMRYFHNHAVSMTPTLAPRSTADKTCC</sequence>
<reference evidence="2" key="1">
    <citation type="submission" date="2017-02" db="UniProtKB">
        <authorList>
            <consortium name="WormBaseParasite"/>
        </authorList>
    </citation>
    <scope>IDENTIFICATION</scope>
</reference>
<dbReference type="Proteomes" id="UP000036681">
    <property type="component" value="Unplaced"/>
</dbReference>
<organism evidence="1 2">
    <name type="scientific">Ascaris lumbricoides</name>
    <name type="common">Giant roundworm</name>
    <dbReference type="NCBI Taxonomy" id="6252"/>
    <lineage>
        <taxon>Eukaryota</taxon>
        <taxon>Metazoa</taxon>
        <taxon>Ecdysozoa</taxon>
        <taxon>Nematoda</taxon>
        <taxon>Chromadorea</taxon>
        <taxon>Rhabditida</taxon>
        <taxon>Spirurina</taxon>
        <taxon>Ascaridomorpha</taxon>
        <taxon>Ascaridoidea</taxon>
        <taxon>Ascarididae</taxon>
        <taxon>Ascaris</taxon>
    </lineage>
</organism>
<proteinExistence type="predicted"/>
<accession>A0A0M3HY98</accession>
<dbReference type="AlphaFoldDB" id="A0A0M3HY98"/>
<keyword evidence="1" id="KW-1185">Reference proteome</keyword>
<dbReference type="WBParaSite" id="ALUE_0000845401-mRNA-1">
    <property type="protein sequence ID" value="ALUE_0000845401-mRNA-1"/>
    <property type="gene ID" value="ALUE_0000845401"/>
</dbReference>
<evidence type="ECO:0000313" key="2">
    <source>
        <dbReference type="WBParaSite" id="ALUE_0000845401-mRNA-1"/>
    </source>
</evidence>
<name>A0A0M3HY98_ASCLU</name>